<dbReference type="EMBL" id="LJKA01000012">
    <property type="protein sequence ID" value="KZD39816.1"/>
    <property type="molecule type" value="Genomic_DNA"/>
</dbReference>
<dbReference type="InterPro" id="IPR025076">
    <property type="entry name" value="DUF3926"/>
</dbReference>
<evidence type="ECO:0008006" key="3">
    <source>
        <dbReference type="Google" id="ProtNLM"/>
    </source>
</evidence>
<dbReference type="Proteomes" id="UP000076501">
    <property type="component" value="Unassembled WGS sequence"/>
</dbReference>
<sequence>MREELLRKVIRTKIKVGMHILEELPAPIQQSAKQMLNILQEELAAYPQEQEHHEDNLKSIIIE</sequence>
<accession>A0A164HDE6</accession>
<dbReference type="AlphaFoldDB" id="A0A164HDE6"/>
<dbReference type="PATRIC" id="fig|1396.539.peg.5498"/>
<comment type="caution">
    <text evidence="1">The sequence shown here is derived from an EMBL/GenBank/DDBJ whole genome shotgun (WGS) entry which is preliminary data.</text>
</comment>
<evidence type="ECO:0000313" key="2">
    <source>
        <dbReference type="Proteomes" id="UP000076501"/>
    </source>
</evidence>
<evidence type="ECO:0000313" key="1">
    <source>
        <dbReference type="EMBL" id="KZD39816.1"/>
    </source>
</evidence>
<dbReference type="RefSeq" id="WP_060629330.1">
    <property type="nucleotide sequence ID" value="NZ_JBAWLH010000005.1"/>
</dbReference>
<protein>
    <recommendedName>
        <fullName evidence="3">DUF3926 domain-containing protein</fullName>
    </recommendedName>
</protein>
<gene>
    <name evidence="1" type="ORF">B4082_0908</name>
</gene>
<name>A0A164HDE6_BACCE</name>
<dbReference type="Pfam" id="PF13080">
    <property type="entry name" value="DUF3926"/>
    <property type="match status" value="1"/>
</dbReference>
<organism evidence="1 2">
    <name type="scientific">Bacillus cereus</name>
    <dbReference type="NCBI Taxonomy" id="1396"/>
    <lineage>
        <taxon>Bacteria</taxon>
        <taxon>Bacillati</taxon>
        <taxon>Bacillota</taxon>
        <taxon>Bacilli</taxon>
        <taxon>Bacillales</taxon>
        <taxon>Bacillaceae</taxon>
        <taxon>Bacillus</taxon>
        <taxon>Bacillus cereus group</taxon>
    </lineage>
</organism>
<reference evidence="1 2" key="1">
    <citation type="submission" date="2015-09" db="EMBL/GenBank/DDBJ databases">
        <title>Bacillus cereus food isolates.</title>
        <authorList>
            <person name="Boekhorst J."/>
        </authorList>
    </citation>
    <scope>NUCLEOTIDE SEQUENCE [LARGE SCALE GENOMIC DNA]</scope>
    <source>
        <strain evidence="1 2">B4082</strain>
    </source>
</reference>
<proteinExistence type="predicted"/>